<dbReference type="AlphaFoldDB" id="A0A2C8ZVA1"/>
<feature type="chain" id="PRO_5039452670" description="Secreted protein" evidence="1">
    <location>
        <begin position="16"/>
        <end position="104"/>
    </location>
</feature>
<evidence type="ECO:0000313" key="2">
    <source>
        <dbReference type="EMBL" id="SOE69602.1"/>
    </source>
</evidence>
<dbReference type="Proteomes" id="UP000219440">
    <property type="component" value="Unassembled WGS sequence"/>
</dbReference>
<evidence type="ECO:0000313" key="3">
    <source>
        <dbReference type="Proteomes" id="UP000219440"/>
    </source>
</evidence>
<reference evidence="2 3" key="1">
    <citation type="submission" date="2017-09" db="EMBL/GenBank/DDBJ databases">
        <authorList>
            <person name="Ehlers B."/>
            <person name="Leendertz F.H."/>
        </authorList>
    </citation>
    <scope>NUCLEOTIDE SEQUENCE [LARGE SCALE GENOMIC DNA]</scope>
    <source>
        <strain evidence="2 3">CGMCC 1.05381</strain>
    </source>
</reference>
<protein>
    <recommendedName>
        <fullName evidence="4">Secreted protein</fullName>
    </recommendedName>
</protein>
<keyword evidence="3" id="KW-1185">Reference proteome</keyword>
<keyword evidence="1" id="KW-0732">Signal</keyword>
<evidence type="ECO:0008006" key="4">
    <source>
        <dbReference type="Google" id="ProtNLM"/>
    </source>
</evidence>
<gene>
    <name evidence="2" type="ORF">SAMN06296378_2012</name>
</gene>
<evidence type="ECO:0000256" key="1">
    <source>
        <dbReference type="SAM" id="SignalP"/>
    </source>
</evidence>
<name>A0A2C8ZVA1_9MICO</name>
<sequence length="104" mass="11523">MLTLPLFCIVASASAAGAMSPCTVTSAIWILQREWLVARLNDRPKMTGSPKSSAVIRTRRQQYVPLNLLRIRHPTVKSGMARLPTTYDRSLASATRGPTDIVWK</sequence>
<proteinExistence type="predicted"/>
<dbReference type="EMBL" id="OCST01000004">
    <property type="protein sequence ID" value="SOE69602.1"/>
    <property type="molecule type" value="Genomic_DNA"/>
</dbReference>
<feature type="signal peptide" evidence="1">
    <location>
        <begin position="1"/>
        <end position="15"/>
    </location>
</feature>
<accession>A0A2C8ZVA1</accession>
<organism evidence="2 3">
    <name type="scientific">Salinibacterium xinjiangense</name>
    <dbReference type="NCBI Taxonomy" id="386302"/>
    <lineage>
        <taxon>Bacteria</taxon>
        <taxon>Bacillati</taxon>
        <taxon>Actinomycetota</taxon>
        <taxon>Actinomycetes</taxon>
        <taxon>Micrococcales</taxon>
        <taxon>Microbacteriaceae</taxon>
        <taxon>Salinibacterium</taxon>
    </lineage>
</organism>